<dbReference type="Pfam" id="PF17809">
    <property type="entry name" value="UPA_2"/>
    <property type="match status" value="1"/>
</dbReference>
<evidence type="ECO:0000256" key="8">
    <source>
        <dbReference type="SAM" id="MobiDB-lite"/>
    </source>
</evidence>
<dbReference type="CDD" id="cd08803">
    <property type="entry name" value="Death_ank3"/>
    <property type="match status" value="1"/>
</dbReference>
<dbReference type="Pfam" id="PF00791">
    <property type="entry name" value="ZU5"/>
    <property type="match status" value="1"/>
</dbReference>
<reference evidence="11" key="2">
    <citation type="submission" date="2025-09" db="UniProtKB">
        <authorList>
            <consortium name="Ensembl"/>
        </authorList>
    </citation>
    <scope>IDENTIFICATION</scope>
</reference>
<reference evidence="11" key="1">
    <citation type="submission" date="2025-08" db="UniProtKB">
        <authorList>
            <consortium name="Ensembl"/>
        </authorList>
    </citation>
    <scope>IDENTIFICATION</scope>
</reference>
<feature type="region of interest" description="Disordered" evidence="8">
    <location>
        <begin position="955"/>
        <end position="1001"/>
    </location>
</feature>
<dbReference type="Pfam" id="PF00531">
    <property type="entry name" value="Death"/>
    <property type="match status" value="1"/>
</dbReference>
<dbReference type="Ensembl" id="ENSMSIT00000045894.1">
    <property type="protein sequence ID" value="ENSMSIP00000036425.1"/>
    <property type="gene ID" value="ENSMSIG00000028711.1"/>
</dbReference>
<dbReference type="Gene3D" id="2.60.220.30">
    <property type="match status" value="2"/>
</dbReference>
<dbReference type="Proteomes" id="UP000694415">
    <property type="component" value="Unplaced"/>
</dbReference>
<evidence type="ECO:0000259" key="10">
    <source>
        <dbReference type="PROSITE" id="PS51145"/>
    </source>
</evidence>
<dbReference type="InterPro" id="IPR000488">
    <property type="entry name" value="Death_dom"/>
</dbReference>
<dbReference type="Gene3D" id="2.60.40.2660">
    <property type="match status" value="1"/>
</dbReference>
<dbReference type="PANTHER" id="PTHR24123:SF74">
    <property type="entry name" value="ANKYRIN 3"/>
    <property type="match status" value="1"/>
</dbReference>
<feature type="region of interest" description="Disordered" evidence="8">
    <location>
        <begin position="738"/>
        <end position="811"/>
    </location>
</feature>
<dbReference type="AlphaFoldDB" id="A0A8C6IGF7"/>
<evidence type="ECO:0000256" key="1">
    <source>
        <dbReference type="ARBA" id="ARBA00004370"/>
    </source>
</evidence>
<keyword evidence="3" id="KW-0963">Cytoplasm</keyword>
<keyword evidence="4" id="KW-0597">Phosphoprotein</keyword>
<proteinExistence type="predicted"/>
<dbReference type="GO" id="GO:0007165">
    <property type="term" value="P:signal transduction"/>
    <property type="evidence" value="ECO:0007669"/>
    <property type="project" value="InterPro"/>
</dbReference>
<feature type="domain" description="Death" evidence="9">
    <location>
        <begin position="611"/>
        <end position="695"/>
    </location>
</feature>
<dbReference type="GO" id="GO:0016020">
    <property type="term" value="C:membrane"/>
    <property type="evidence" value="ECO:0007669"/>
    <property type="project" value="UniProtKB-SubCell"/>
</dbReference>
<dbReference type="InterPro" id="IPR037971">
    <property type="entry name" value="Ank3_Death"/>
</dbReference>
<dbReference type="InterPro" id="IPR011029">
    <property type="entry name" value="DEATH-like_dom_sf"/>
</dbReference>
<sequence length="1001" mass="110992">MALPHSEDAITGDTDKYLGPQDLKELGDDSLPAEGYVGFSLGARSASLRSFSSDRSYTLNRSSYARDSMMIEELLVPSKEQHLTFTREFDSDSLRHYSWAADTLDNVNLVSSPVHSGFLVSFMVDARGGSMRGSRHHGMRIIIPPRKCTAPTRITCRLVKRHKLANPPPMVEGEGLASRLVEMGPAGAQFLGPVIVEIPHFGSMRGKERELIVLRSENGETWKEHQFDSKNEDLAELLNGMDEELDSPEELGTKRICRIITKDFPQYFAVVSRIKQESNQIGPEGGILSSTTVPLVQASFPEGALTKRIRVGLQAQPVPEETVKKILGNKATFSPIVTVEPRRRKFHKPITMTIPVPPPSGEGVSNGYKGDATPNLRLLCSITGGTSPAQWEDITGTTPLTFIKDCVSFTTNVSARFWLADCHQVLETVGLASQLYRELICVPYMAKFVVFAKTNDPVESSLRCFCMTDDRVDKTLEQQENFEEVARSKDIEVLEGKPIYVDCYGNLAPLTKGGQQLVFNFYSFKENRLPFSIKIRDTSQEPCGRLSFLKEPKTTKGLPQTAVCNLNITLPAHKKAEKADRRQSFASLALRKRYSYLTEPSMSPQSPCERTDIRMAIVADHLGLSWTELARELNFSVDEINQIRVENPNSLISQSFMLLKKWVTRDGKNATTDALTSVLTKINRIDIVTLLEGPIFDYGNISGTRSFADENNVFHDPVDGHPSFQVELETPMGLYCTPPNPFQQDDHFSDISSIESPFRTPSRLSDGLVPSQGNIEHPTGGPPVVTAEDTSLEDSKMDDSVTVTDPADPLDVDESQLKDLCQSWQNETPSGSLESPAQARRLTGGLLDRLDDSSDQARDSITSYLTGEPGKFEANGNHTAEVTPEAKAKPYFPESQNDIGKQSIKENLKPKIHGCGRTEEPVSPLTAYQKSLEETSKLVIEDAPKPCVPVGMKKMTRTTADGKARLNLQEEEGSTRSEPKQGEGYKVKTKKEIRNVEKKTH</sequence>
<accession>A0A8C6IGF7</accession>
<name>A0A8C6IGF7_MUSSI</name>
<protein>
    <recommendedName>
        <fullName evidence="13">Ankyrin-3</fullName>
    </recommendedName>
</protein>
<organism evidence="11 12">
    <name type="scientific">Mus spicilegus</name>
    <name type="common">Mound-building mouse</name>
    <dbReference type="NCBI Taxonomy" id="10103"/>
    <lineage>
        <taxon>Eukaryota</taxon>
        <taxon>Metazoa</taxon>
        <taxon>Chordata</taxon>
        <taxon>Craniata</taxon>
        <taxon>Vertebrata</taxon>
        <taxon>Euteleostomi</taxon>
        <taxon>Mammalia</taxon>
        <taxon>Eutheria</taxon>
        <taxon>Euarchontoglires</taxon>
        <taxon>Glires</taxon>
        <taxon>Rodentia</taxon>
        <taxon>Myomorpha</taxon>
        <taxon>Muroidea</taxon>
        <taxon>Muridae</taxon>
        <taxon>Murinae</taxon>
        <taxon>Mus</taxon>
        <taxon>Mus</taxon>
    </lineage>
</organism>
<dbReference type="PROSITE" id="PS51145">
    <property type="entry name" value="ZU5"/>
    <property type="match status" value="2"/>
</dbReference>
<evidence type="ECO:0000256" key="6">
    <source>
        <dbReference type="ARBA" id="ARBA00023043"/>
    </source>
</evidence>
<keyword evidence="12" id="KW-1185">Reference proteome</keyword>
<evidence type="ECO:0000256" key="2">
    <source>
        <dbReference type="ARBA" id="ARBA00004496"/>
    </source>
</evidence>
<evidence type="ECO:0000313" key="12">
    <source>
        <dbReference type="Proteomes" id="UP000694415"/>
    </source>
</evidence>
<evidence type="ECO:0000256" key="4">
    <source>
        <dbReference type="ARBA" id="ARBA00022553"/>
    </source>
</evidence>
<evidence type="ECO:0000259" key="9">
    <source>
        <dbReference type="PROSITE" id="PS50017"/>
    </source>
</evidence>
<evidence type="ECO:0000256" key="3">
    <source>
        <dbReference type="ARBA" id="ARBA00022490"/>
    </source>
</evidence>
<dbReference type="PANTHER" id="PTHR24123">
    <property type="entry name" value="ANKYRIN REPEAT-CONTAINING"/>
    <property type="match status" value="1"/>
</dbReference>
<dbReference type="FunFam" id="1.10.533.10:FF:000002">
    <property type="entry name" value="Ankyrin-3 isoform 2"/>
    <property type="match status" value="1"/>
</dbReference>
<dbReference type="InterPro" id="IPR051165">
    <property type="entry name" value="Multifunctional_ANK_Repeat"/>
</dbReference>
<dbReference type="InterPro" id="IPR040745">
    <property type="entry name" value="Ankyrin_UPA"/>
</dbReference>
<keyword evidence="6" id="KW-0040">ANK repeat</keyword>
<feature type="domain" description="ZU5" evidence="10">
    <location>
        <begin position="275"/>
        <end position="422"/>
    </location>
</feature>
<dbReference type="Gene3D" id="1.10.533.10">
    <property type="entry name" value="Death Domain, Fas"/>
    <property type="match status" value="1"/>
</dbReference>
<dbReference type="FunFam" id="2.60.220.30:FF:000001">
    <property type="entry name" value="Ankyrin-3 isoform 2"/>
    <property type="match status" value="1"/>
</dbReference>
<feature type="compositionally biased region" description="Basic and acidic residues" evidence="8">
    <location>
        <begin position="973"/>
        <end position="1001"/>
    </location>
</feature>
<keyword evidence="7" id="KW-0472">Membrane</keyword>
<dbReference type="PROSITE" id="PS50017">
    <property type="entry name" value="DEATH_DOMAIN"/>
    <property type="match status" value="1"/>
</dbReference>
<dbReference type="GeneTree" id="ENSGT00940000154939"/>
<dbReference type="SUPFAM" id="SSF47986">
    <property type="entry name" value="DEATH domain"/>
    <property type="match status" value="1"/>
</dbReference>
<comment type="subcellular location">
    <subcellularLocation>
        <location evidence="2">Cytoplasm</location>
    </subcellularLocation>
    <subcellularLocation>
        <location evidence="1">Membrane</location>
    </subcellularLocation>
</comment>
<feature type="region of interest" description="Disordered" evidence="8">
    <location>
        <begin position="1"/>
        <end position="21"/>
    </location>
</feature>
<dbReference type="FunFam" id="2.60.220.30:FF:000002">
    <property type="entry name" value="Ankyrin-3 isoform 2"/>
    <property type="match status" value="1"/>
</dbReference>
<dbReference type="FunFam" id="2.60.40.2660:FF:000001">
    <property type="entry name" value="Ankyrin-3 isoform 2"/>
    <property type="match status" value="1"/>
</dbReference>
<evidence type="ECO:0000256" key="5">
    <source>
        <dbReference type="ARBA" id="ARBA00022737"/>
    </source>
</evidence>
<evidence type="ECO:0000313" key="11">
    <source>
        <dbReference type="Ensembl" id="ENSMSIP00000036425.1"/>
    </source>
</evidence>
<dbReference type="InterPro" id="IPR000906">
    <property type="entry name" value="ZU5_dom"/>
</dbReference>
<feature type="domain" description="ZU5" evidence="10">
    <location>
        <begin position="118"/>
        <end position="273"/>
    </location>
</feature>
<keyword evidence="5" id="KW-0677">Repeat</keyword>
<evidence type="ECO:0008006" key="13">
    <source>
        <dbReference type="Google" id="ProtNLM"/>
    </source>
</evidence>
<dbReference type="SMART" id="SM00005">
    <property type="entry name" value="DEATH"/>
    <property type="match status" value="1"/>
</dbReference>
<evidence type="ECO:0000256" key="7">
    <source>
        <dbReference type="ARBA" id="ARBA00023136"/>
    </source>
</evidence>
<dbReference type="GO" id="GO:0005737">
    <property type="term" value="C:cytoplasm"/>
    <property type="evidence" value="ECO:0007669"/>
    <property type="project" value="UniProtKB-SubCell"/>
</dbReference>
<dbReference type="SMART" id="SM00218">
    <property type="entry name" value="ZU5"/>
    <property type="match status" value="1"/>
</dbReference>